<sequence>MSAAAARRKKQIQKRAGAGAGAAAAATGDDPIQLRLDALLHDPTLKDESVAYEALQLAQSSVRRNIKLGNFTNATEIAYSSSLSLLTLSGRASVSSQLLAVLVQVLNETQTPCNDMWVSRFAALDAAHRNAIDADTTMSPEERGRLKRLHLQFLKKCLKWSNDFGTVRYGHTGMHLLLGEHCWDMSCDETVVGTATERAARAENNNTENEDDGEEDDEDYLEIALRNEAVSHYALAEKIDVILTKLKSLPAPTSEELAMGHTCLPSQRDALLTRSILVLLAIENLRDAKALALSYLREIENVSGRSDEELKASYLDKTDGKAPSHIMFVCMLLRICEKDVKTAPLFTWLVRNFGAELGTMHDPEVIKTYTTKIGRVYFDIQPPPSMMNMMENMMSMMGGGGMGGMGGPGGMNPAAMMQAMQAMQGGGM</sequence>
<comment type="caution">
    <text evidence="2">The sequence shown here is derived from an EMBL/GenBank/DDBJ whole genome shotgun (WGS) entry which is preliminary data.</text>
</comment>
<evidence type="ECO:0000256" key="1">
    <source>
        <dbReference type="ARBA" id="ARBA00005351"/>
    </source>
</evidence>
<protein>
    <submittedName>
        <fullName evidence="2">Uncharacterized protein</fullName>
    </submittedName>
</protein>
<evidence type="ECO:0000313" key="3">
    <source>
        <dbReference type="Proteomes" id="UP001530293"/>
    </source>
</evidence>
<dbReference type="Pfam" id="PF04190">
    <property type="entry name" value="GET4"/>
    <property type="match status" value="1"/>
</dbReference>
<evidence type="ECO:0000313" key="2">
    <source>
        <dbReference type="EMBL" id="KAL3769882.1"/>
    </source>
</evidence>
<comment type="similarity">
    <text evidence="1">Belongs to the GET4 family.</text>
</comment>
<accession>A0ABD3N5Q6</accession>
<proteinExistence type="inferred from homology"/>
<dbReference type="Gene3D" id="1.25.40.10">
    <property type="entry name" value="Tetratricopeptide repeat domain"/>
    <property type="match status" value="1"/>
</dbReference>
<organism evidence="2 3">
    <name type="scientific">Discostella pseudostelligera</name>
    <dbReference type="NCBI Taxonomy" id="259834"/>
    <lineage>
        <taxon>Eukaryota</taxon>
        <taxon>Sar</taxon>
        <taxon>Stramenopiles</taxon>
        <taxon>Ochrophyta</taxon>
        <taxon>Bacillariophyta</taxon>
        <taxon>Coscinodiscophyceae</taxon>
        <taxon>Thalassiosirophycidae</taxon>
        <taxon>Stephanodiscales</taxon>
        <taxon>Stephanodiscaceae</taxon>
        <taxon>Discostella</taxon>
    </lineage>
</organism>
<gene>
    <name evidence="2" type="ORF">ACHAWU_007088</name>
</gene>
<dbReference type="Proteomes" id="UP001530293">
    <property type="component" value="Unassembled WGS sequence"/>
</dbReference>
<dbReference type="InterPro" id="IPR007317">
    <property type="entry name" value="GET4"/>
</dbReference>
<dbReference type="EMBL" id="JALLBG020000049">
    <property type="protein sequence ID" value="KAL3769882.1"/>
    <property type="molecule type" value="Genomic_DNA"/>
</dbReference>
<keyword evidence="3" id="KW-1185">Reference proteome</keyword>
<dbReference type="InterPro" id="IPR011990">
    <property type="entry name" value="TPR-like_helical_dom_sf"/>
</dbReference>
<reference evidence="2 3" key="1">
    <citation type="submission" date="2024-10" db="EMBL/GenBank/DDBJ databases">
        <title>Updated reference genomes for cyclostephanoid diatoms.</title>
        <authorList>
            <person name="Roberts W.R."/>
            <person name="Alverson A.J."/>
        </authorList>
    </citation>
    <scope>NUCLEOTIDE SEQUENCE [LARGE SCALE GENOMIC DNA]</scope>
    <source>
        <strain evidence="2 3">AJA232-27</strain>
    </source>
</reference>
<dbReference type="PANTHER" id="PTHR12875">
    <property type="entry name" value="GOLGI TO ER TRAFFIC PROTEIN 4 HOMOLOG"/>
    <property type="match status" value="1"/>
</dbReference>
<dbReference type="PANTHER" id="PTHR12875:SF0">
    <property type="entry name" value="GOLGI TO ER TRAFFIC PROTEIN 4 HOMOLOG"/>
    <property type="match status" value="1"/>
</dbReference>
<name>A0ABD3N5Q6_9STRA</name>
<dbReference type="AlphaFoldDB" id="A0ABD3N5Q6"/>